<evidence type="ECO:0000259" key="2">
    <source>
        <dbReference type="PROSITE" id="PS50878"/>
    </source>
</evidence>
<evidence type="ECO:0000313" key="4">
    <source>
        <dbReference type="Proteomes" id="UP000005204"/>
    </source>
</evidence>
<dbReference type="KEGG" id="bmor:101743649"/>
<accession>A0A8R2M3U4</accession>
<dbReference type="GO" id="GO:0003824">
    <property type="term" value="F:catalytic activity"/>
    <property type="evidence" value="ECO:0007669"/>
    <property type="project" value="InterPro"/>
</dbReference>
<evidence type="ECO:0000256" key="1">
    <source>
        <dbReference type="SAM" id="MobiDB-lite"/>
    </source>
</evidence>
<dbReference type="InterPro" id="IPR000477">
    <property type="entry name" value="RT_dom"/>
</dbReference>
<dbReference type="CDD" id="cd09076">
    <property type="entry name" value="L1-EN"/>
    <property type="match status" value="1"/>
</dbReference>
<dbReference type="Pfam" id="PF00078">
    <property type="entry name" value="RVT_1"/>
    <property type="match status" value="1"/>
</dbReference>
<feature type="region of interest" description="Disordered" evidence="1">
    <location>
        <begin position="872"/>
        <end position="900"/>
    </location>
</feature>
<evidence type="ECO:0000313" key="3">
    <source>
        <dbReference type="EnsemblMetazoa" id="XP_037872913.1"/>
    </source>
</evidence>
<name>A0A8R2M3U4_BOMMO</name>
<reference evidence="4" key="1">
    <citation type="journal article" date="2008" name="Insect Biochem. Mol. Biol.">
        <title>The genome of a lepidopteran model insect, the silkworm Bombyx mori.</title>
        <authorList>
            <consortium name="International Silkworm Genome Consortium"/>
        </authorList>
    </citation>
    <scope>NUCLEOTIDE SEQUENCE [LARGE SCALE GENOMIC DNA]</scope>
    <source>
        <strain evidence="4">p50T</strain>
    </source>
</reference>
<dbReference type="InterPro" id="IPR036691">
    <property type="entry name" value="Endo/exonu/phosph_ase_sf"/>
</dbReference>
<organism evidence="3 4">
    <name type="scientific">Bombyx mori</name>
    <name type="common">Silk moth</name>
    <dbReference type="NCBI Taxonomy" id="7091"/>
    <lineage>
        <taxon>Eukaryota</taxon>
        <taxon>Metazoa</taxon>
        <taxon>Ecdysozoa</taxon>
        <taxon>Arthropoda</taxon>
        <taxon>Hexapoda</taxon>
        <taxon>Insecta</taxon>
        <taxon>Pterygota</taxon>
        <taxon>Neoptera</taxon>
        <taxon>Endopterygota</taxon>
        <taxon>Lepidoptera</taxon>
        <taxon>Glossata</taxon>
        <taxon>Ditrysia</taxon>
        <taxon>Bombycoidea</taxon>
        <taxon>Bombycidae</taxon>
        <taxon>Bombycinae</taxon>
        <taxon>Bombyx</taxon>
    </lineage>
</organism>
<dbReference type="Gene3D" id="3.60.10.10">
    <property type="entry name" value="Endonuclease/exonuclease/phosphatase"/>
    <property type="match status" value="1"/>
</dbReference>
<dbReference type="CDD" id="cd01650">
    <property type="entry name" value="RT_nLTR_like"/>
    <property type="match status" value="1"/>
</dbReference>
<protein>
    <recommendedName>
        <fullName evidence="2">Reverse transcriptase domain-containing protein</fullName>
    </recommendedName>
</protein>
<dbReference type="Proteomes" id="UP000005204">
    <property type="component" value="Unassembled WGS sequence"/>
</dbReference>
<dbReference type="SUPFAM" id="SSF56219">
    <property type="entry name" value="DNase I-like"/>
    <property type="match status" value="1"/>
</dbReference>
<keyword evidence="4" id="KW-1185">Reference proteome</keyword>
<proteinExistence type="predicted"/>
<feature type="compositionally biased region" description="Basic and acidic residues" evidence="1">
    <location>
        <begin position="891"/>
        <end position="900"/>
    </location>
</feature>
<dbReference type="GeneID" id="101743649"/>
<dbReference type="PANTHER" id="PTHR47027:SF8">
    <property type="entry name" value="RIBONUCLEASE H"/>
    <property type="match status" value="1"/>
</dbReference>
<feature type="region of interest" description="Disordered" evidence="1">
    <location>
        <begin position="1"/>
        <end position="58"/>
    </location>
</feature>
<dbReference type="Pfam" id="PF03372">
    <property type="entry name" value="Exo_endo_phos"/>
    <property type="match status" value="1"/>
</dbReference>
<dbReference type="SUPFAM" id="SSF56672">
    <property type="entry name" value="DNA/RNA polymerases"/>
    <property type="match status" value="1"/>
</dbReference>
<dbReference type="InterPro" id="IPR005135">
    <property type="entry name" value="Endo/exonuclease/phosphatase"/>
</dbReference>
<dbReference type="PANTHER" id="PTHR47027">
    <property type="entry name" value="REVERSE TRANSCRIPTASE DOMAIN-CONTAINING PROTEIN"/>
    <property type="match status" value="1"/>
</dbReference>
<sequence>MESVTTRVNLLGDPTNHRRHPVSGLDGVKLATEASPGVNRQASEGGDTTVGTAASKSEKTSIRLSHRIGAWNVRGLLEAGKLTIVEKEMESHDISILGISETHMRGNGHFTTVTGNTMYFSGCEDSSLSGVGIILPPHLNKYVLGYNPVSDRILTMKLNTNPCVLNVIQIYAPTAQAQDELIVDFYGKLEEILNSIPSREIKIILGDWNAKVGSTLDDNHIRSTVGKFGLGIRNERGEKLIEFCIERNLSIMNTYFQHHPRRLYTWRSPGDRYRNQIDYIILDGRWRSSVSNVKTFPGAECGSDHNLLVANFSLRLKAPRRQPPKPNSLDPSEQPIFREALEAILKDSPAHIHANADTQWKHLKGHINDALDQIAKKKKPEPKKKCWISDHSWELIQRRKDLKTSGLQDGAKVKYSELSRAIRVSCRLDKNHFVEGICRDIERFSNKLQTADLFKKVRVLSRQFKAKSWVIRDADGTVLHEFDRIAERWRAYCEQLYTDSHSTSGINPEWKDLELEPMILPSEISTALESLKKNKAPGSDRITAEVLYAMGDLGVMTLYKICSHIWQHGDWPRDWLESIILPLHKKGSTKNCDNYRTLSLISHASKILLHILNNRIRYYLDWQIPQEQAGFVKGKGTRAQILNIRQIVEKAYEFDTPVIMCFVDYSKAFDCVNWSCLWKVLQELGVPNHLIALLRNLYGSSQAVVRVDRTTSKPFKFHKGVRQGCILSPILFNAYGEHIMRRTCENWDGGITVGGVKITNLRYADDTTLLAANESEMVALLDRMERISKEMGLSINRSKTKVMVVDRSGKLELTGALDLEIVDNFNYLGSNISNNGSCEKEVRRRIGMAKSAMTQLGKIWRDRNISVKTKTKLSMAGGGGSPHPEVCQKPGKVEEEKVEE</sequence>
<dbReference type="RefSeq" id="XP_037872913.1">
    <property type="nucleotide sequence ID" value="XM_038016985.1"/>
</dbReference>
<dbReference type="InterPro" id="IPR043502">
    <property type="entry name" value="DNA/RNA_pol_sf"/>
</dbReference>
<reference evidence="3" key="2">
    <citation type="submission" date="2022-06" db="UniProtKB">
        <authorList>
            <consortium name="EnsemblMetazoa"/>
        </authorList>
    </citation>
    <scope>IDENTIFICATION</scope>
    <source>
        <strain evidence="3">p50T (Dazao)</strain>
    </source>
</reference>
<dbReference type="PROSITE" id="PS50878">
    <property type="entry name" value="RT_POL"/>
    <property type="match status" value="1"/>
</dbReference>
<feature type="domain" description="Reverse transcriptase" evidence="2">
    <location>
        <begin position="564"/>
        <end position="832"/>
    </location>
</feature>
<dbReference type="EnsemblMetazoa" id="XM_038016985.1">
    <property type="protein sequence ID" value="XP_037872913.1"/>
    <property type="gene ID" value="LOC101743649"/>
</dbReference>
<dbReference type="AlphaFoldDB" id="A0A8R2M3U4"/>
<dbReference type="GO" id="GO:0071897">
    <property type="term" value="P:DNA biosynthetic process"/>
    <property type="evidence" value="ECO:0007669"/>
    <property type="project" value="UniProtKB-ARBA"/>
</dbReference>